<accession>A0A1V4A770</accession>
<organism evidence="2 3">
    <name type="scientific">Streptomyces tsukubensis</name>
    <dbReference type="NCBI Taxonomy" id="83656"/>
    <lineage>
        <taxon>Bacteria</taxon>
        <taxon>Bacillati</taxon>
        <taxon>Actinomycetota</taxon>
        <taxon>Actinomycetes</taxon>
        <taxon>Kitasatosporales</taxon>
        <taxon>Streptomycetaceae</taxon>
        <taxon>Streptomyces</taxon>
    </lineage>
</organism>
<sequence length="285" mass="29016">MRNGARQESVDGVSFPHADTSGAHADTSGPPADTSDSSVGPEMSGPGDSGVPEVSGTPEAVRAAARRAPGHWVGVVDPEWTAERTPPEWAVLGEWRSEEDGSVGEYRANPAYLPSARALGWPEPTDPVDEAAQRAATGYGTVAAALAALAEADVAVVRGPDGGPLTAAGRDGAPVVLLFTSPAHEFMSEALHHDTLPALELVRSLRGPGTMLLVNAGAAAPLLIPADSLLDPPRTPDDETAAAADTAAAEEAPDRSADRTGAPAAPRTGASSRPRLPTTGRTSTP</sequence>
<dbReference type="InterPro" id="IPR047659">
    <property type="entry name" value="T7SS_assoc"/>
</dbReference>
<feature type="compositionally biased region" description="Low complexity" evidence="1">
    <location>
        <begin position="241"/>
        <end position="250"/>
    </location>
</feature>
<evidence type="ECO:0000313" key="2">
    <source>
        <dbReference type="EMBL" id="OON78098.1"/>
    </source>
</evidence>
<gene>
    <name evidence="2" type="ORF">B1H18_17815</name>
</gene>
<evidence type="ECO:0000313" key="3">
    <source>
        <dbReference type="Proteomes" id="UP000190539"/>
    </source>
</evidence>
<dbReference type="AlphaFoldDB" id="A0A1V4A770"/>
<evidence type="ECO:0008006" key="4">
    <source>
        <dbReference type="Google" id="ProtNLM"/>
    </source>
</evidence>
<reference evidence="2 3" key="1">
    <citation type="submission" date="2017-02" db="EMBL/GenBank/DDBJ databases">
        <title>Draft Genome Sequence of Streptomyces tsukubaensis F601, a Producer of the immunosuppressant tacrolimus FK506.</title>
        <authorList>
            <person name="Zong G."/>
            <person name="Zhong C."/>
            <person name="Fu J."/>
            <person name="Qin R."/>
            <person name="Cao G."/>
        </authorList>
    </citation>
    <scope>NUCLEOTIDE SEQUENCE [LARGE SCALE GENOMIC DNA]</scope>
    <source>
        <strain evidence="2 3">F601</strain>
    </source>
</reference>
<name>A0A1V4A770_9ACTN</name>
<dbReference type="OrthoDB" id="5164467at2"/>
<protein>
    <recommendedName>
        <fullName evidence="4">Type VII secretion system-associated protein</fullName>
    </recommendedName>
</protein>
<proteinExistence type="predicted"/>
<keyword evidence="3" id="KW-1185">Reference proteome</keyword>
<dbReference type="STRING" id="83656.B1H18_17815"/>
<feature type="region of interest" description="Disordered" evidence="1">
    <location>
        <begin position="1"/>
        <end position="68"/>
    </location>
</feature>
<dbReference type="NCBIfam" id="NF033532">
    <property type="entry name" value="lone7para_assoc"/>
    <property type="match status" value="1"/>
</dbReference>
<feature type="region of interest" description="Disordered" evidence="1">
    <location>
        <begin position="229"/>
        <end position="285"/>
    </location>
</feature>
<dbReference type="Proteomes" id="UP000190539">
    <property type="component" value="Unassembled WGS sequence"/>
</dbReference>
<comment type="caution">
    <text evidence="2">The sequence shown here is derived from an EMBL/GenBank/DDBJ whole genome shotgun (WGS) entry which is preliminary data.</text>
</comment>
<evidence type="ECO:0000256" key="1">
    <source>
        <dbReference type="SAM" id="MobiDB-lite"/>
    </source>
</evidence>
<dbReference type="EMBL" id="MVFC01000013">
    <property type="protein sequence ID" value="OON78098.1"/>
    <property type="molecule type" value="Genomic_DNA"/>
</dbReference>